<accession>A0A5B8VLQ3</accession>
<evidence type="ECO:0000313" key="2">
    <source>
        <dbReference type="EMBL" id="QEC71981.1"/>
    </source>
</evidence>
<dbReference type="PANTHER" id="PTHR30231:SF41">
    <property type="entry name" value="DNA POLYMERASE III SUBUNIT EPSILON"/>
    <property type="match status" value="1"/>
</dbReference>
<dbReference type="PANTHER" id="PTHR30231">
    <property type="entry name" value="DNA POLYMERASE III SUBUNIT EPSILON"/>
    <property type="match status" value="1"/>
</dbReference>
<reference evidence="2 3" key="1">
    <citation type="journal article" date="2017" name="Int. J. Syst. Evol. Microbiol.">
        <title>Arachidicoccus ginsenosidivorans sp. nov., with ginsenoside-converting activity isolated from ginseng cultivating soil.</title>
        <authorList>
            <person name="Siddiqi M.Z."/>
            <person name="Aslam Z."/>
            <person name="Im W.T."/>
        </authorList>
    </citation>
    <scope>NUCLEOTIDE SEQUENCE [LARGE SCALE GENOMIC DNA]</scope>
    <source>
        <strain evidence="2 3">Gsoil 809</strain>
    </source>
</reference>
<dbReference type="OrthoDB" id="9791657at2"/>
<feature type="domain" description="Exonuclease" evidence="1">
    <location>
        <begin position="8"/>
        <end position="174"/>
    </location>
</feature>
<keyword evidence="2" id="KW-0378">Hydrolase</keyword>
<sequence>MNIELLKPIAFFDIESTGINPATDKIVELAIVRIEPTGEKSRLRRLVNPGMPIPKESSDIHGITDEMVKDAPLFKEIAAEVVRFLDNCDLGGYNSNRFDVPLLVEEYLRAGVTFSLSDRKLLDVQKIYHKMEPRTLSAAYQFYCNKNLEDAHSATADVEATWEVLQAQIDKYPNIGHSLNSILQFTGEDKIVDMARRFVFKGEEIIFNFGKYKGKAAHLVFREEPQYYDWMMRGDFPLHTKQVISEIFRQVFPGKK</sequence>
<keyword evidence="3" id="KW-1185">Reference proteome</keyword>
<protein>
    <submittedName>
        <fullName evidence="2">3'-5' exonuclease</fullName>
    </submittedName>
</protein>
<dbReference type="Pfam" id="PF00929">
    <property type="entry name" value="RNase_T"/>
    <property type="match status" value="1"/>
</dbReference>
<proteinExistence type="predicted"/>
<dbReference type="GO" id="GO:0005829">
    <property type="term" value="C:cytosol"/>
    <property type="evidence" value="ECO:0007669"/>
    <property type="project" value="TreeGrafter"/>
</dbReference>
<dbReference type="Gene3D" id="3.30.420.10">
    <property type="entry name" value="Ribonuclease H-like superfamily/Ribonuclease H"/>
    <property type="match status" value="1"/>
</dbReference>
<keyword evidence="2" id="KW-0540">Nuclease</keyword>
<organism evidence="2 3">
    <name type="scientific">Arachidicoccus ginsenosidivorans</name>
    <dbReference type="NCBI Taxonomy" id="496057"/>
    <lineage>
        <taxon>Bacteria</taxon>
        <taxon>Pseudomonadati</taxon>
        <taxon>Bacteroidota</taxon>
        <taxon>Chitinophagia</taxon>
        <taxon>Chitinophagales</taxon>
        <taxon>Chitinophagaceae</taxon>
        <taxon>Arachidicoccus</taxon>
    </lineage>
</organism>
<dbReference type="KEGG" id="agi:FSB73_10165"/>
<dbReference type="CDD" id="cd06127">
    <property type="entry name" value="DEDDh"/>
    <property type="match status" value="1"/>
</dbReference>
<dbReference type="InterPro" id="IPR013520">
    <property type="entry name" value="Ribonucl_H"/>
</dbReference>
<dbReference type="SUPFAM" id="SSF53098">
    <property type="entry name" value="Ribonuclease H-like"/>
    <property type="match status" value="1"/>
</dbReference>
<dbReference type="AlphaFoldDB" id="A0A5B8VLQ3"/>
<evidence type="ECO:0000259" key="1">
    <source>
        <dbReference type="SMART" id="SM00479"/>
    </source>
</evidence>
<dbReference type="GO" id="GO:0008408">
    <property type="term" value="F:3'-5' exonuclease activity"/>
    <property type="evidence" value="ECO:0007669"/>
    <property type="project" value="TreeGrafter"/>
</dbReference>
<gene>
    <name evidence="2" type="ORF">FSB73_10165</name>
</gene>
<dbReference type="InterPro" id="IPR036397">
    <property type="entry name" value="RNaseH_sf"/>
</dbReference>
<dbReference type="Proteomes" id="UP000321291">
    <property type="component" value="Chromosome"/>
</dbReference>
<dbReference type="EMBL" id="CP042434">
    <property type="protein sequence ID" value="QEC71981.1"/>
    <property type="molecule type" value="Genomic_DNA"/>
</dbReference>
<dbReference type="Pfam" id="PF20600">
    <property type="entry name" value="ExoX-like_C"/>
    <property type="match status" value="1"/>
</dbReference>
<dbReference type="GO" id="GO:0045004">
    <property type="term" value="P:DNA replication proofreading"/>
    <property type="evidence" value="ECO:0007669"/>
    <property type="project" value="TreeGrafter"/>
</dbReference>
<evidence type="ECO:0000313" key="3">
    <source>
        <dbReference type="Proteomes" id="UP000321291"/>
    </source>
</evidence>
<dbReference type="InterPro" id="IPR046768">
    <property type="entry name" value="ExoX-like_C"/>
</dbReference>
<dbReference type="SMART" id="SM00479">
    <property type="entry name" value="EXOIII"/>
    <property type="match status" value="1"/>
</dbReference>
<dbReference type="InterPro" id="IPR012337">
    <property type="entry name" value="RNaseH-like_sf"/>
</dbReference>
<dbReference type="GO" id="GO:0003676">
    <property type="term" value="F:nucleic acid binding"/>
    <property type="evidence" value="ECO:0007669"/>
    <property type="project" value="InterPro"/>
</dbReference>
<keyword evidence="2" id="KW-0269">Exonuclease</keyword>
<dbReference type="RefSeq" id="WP_146781535.1">
    <property type="nucleotide sequence ID" value="NZ_CP042434.1"/>
</dbReference>
<name>A0A5B8VLQ3_9BACT</name>